<keyword evidence="1" id="KW-0732">Signal</keyword>
<evidence type="ECO:0000313" key="3">
    <source>
        <dbReference type="EMBL" id="MDV6375284.1"/>
    </source>
</evidence>
<feature type="domain" description="FAS1" evidence="2">
    <location>
        <begin position="670"/>
        <end position="806"/>
    </location>
</feature>
<evidence type="ECO:0000256" key="1">
    <source>
        <dbReference type="SAM" id="SignalP"/>
    </source>
</evidence>
<dbReference type="Proteomes" id="UP001276150">
    <property type="component" value="Unassembled WGS sequence"/>
</dbReference>
<dbReference type="SMART" id="SM00554">
    <property type="entry name" value="FAS1"/>
    <property type="match status" value="4"/>
</dbReference>
<dbReference type="InterPro" id="IPR050904">
    <property type="entry name" value="Adhesion/Biosynth-related"/>
</dbReference>
<dbReference type="SUPFAM" id="SSF82153">
    <property type="entry name" value="FAS1 domain"/>
    <property type="match status" value="4"/>
</dbReference>
<gene>
    <name evidence="3" type="ORF">ORD21_11860</name>
</gene>
<keyword evidence="4" id="KW-1185">Reference proteome</keyword>
<sequence length="812" mass="81571">MKKQTSLITLGLLLATPALAGGAGAPTAKPAPTCMSIAQIVTSDANFSTLATAVEAAGLTETLSGGSYTVFAPTNAAFAKLPSDTLAAVLNDPEMLKGILLYHVVPGKVTAKQVMGMTSGKTAQGSSFLVTVSGGKVMIDNATVTKADVVACNGIVHVIDTVLMPAPTAATAPVMEEPMVEAPAAEAPVEEAPAAEAAVVEAPAAEAAPAMAMAAPAMSISDIPALPMSGATMTTGAAQTTTTDATATDTTVTDTTADATMNTNSLYDVIVADDRFSTLRDLLSDAGITDILMDNEYTIFAPTNEAFAAVDPDTLALIASDPDTLQQVLLYHVVTGKMTADQVAGQTQIRSLEGSSLDIKMDAGKQMVGDATVSEAVTSADNGVIYVIDKVLLPPTLKLPEPPAPAEPAAATDTAAAVVAAAPAPAPAPAPVATPAPAPVATPAPAPMPAPVAPTPVVTPAPAPAPAPAATAPATGAQTLVSRLQGEAQFSTLVSLIQKAGLADALMATDVTIFAPTNDAFAKVPQATLDLLMADTAKLKQVLTFHVVSGRVTEDALKGAQLRSLEGSSLDLQNKAGVLMIGTLDNTTIVGATVNVTPIIVGNSAVYPIDTVLIPPTFVVATAAPAPVAAAPAAPTPAAPAAAPAPAAPAPVAVAPAAPVSPTPAAATGAMTLGQRLAAEPQFSTLLSLLQTAELTNAVMAADVTIFAPTNDAFNKVPKATLDRLLADKALLKQVLSFHVVSGRVTEDALKGAQLRSLEGSSLDLQNKAGVLMIGTLDNTTIVGATVNVTPIIVGNSAVYPIDTVLIPPTFK</sequence>
<accession>A0ABU4DT71</accession>
<dbReference type="Gene3D" id="2.30.180.10">
    <property type="entry name" value="FAS1 domain"/>
    <property type="match status" value="4"/>
</dbReference>
<organism evidence="3 4">
    <name type="scientific">Deinococcus arenicola</name>
    <dbReference type="NCBI Taxonomy" id="2994950"/>
    <lineage>
        <taxon>Bacteria</taxon>
        <taxon>Thermotogati</taxon>
        <taxon>Deinococcota</taxon>
        <taxon>Deinococci</taxon>
        <taxon>Deinococcales</taxon>
        <taxon>Deinococcaceae</taxon>
        <taxon>Deinococcus</taxon>
    </lineage>
</organism>
<dbReference type="InterPro" id="IPR036378">
    <property type="entry name" value="FAS1_dom_sf"/>
</dbReference>
<dbReference type="EMBL" id="JAPMIV010000022">
    <property type="protein sequence ID" value="MDV6375284.1"/>
    <property type="molecule type" value="Genomic_DNA"/>
</dbReference>
<proteinExistence type="predicted"/>
<dbReference type="RefSeq" id="WP_317640618.1">
    <property type="nucleotide sequence ID" value="NZ_JAPMIV010000022.1"/>
</dbReference>
<feature type="domain" description="FAS1" evidence="2">
    <location>
        <begin position="263"/>
        <end position="392"/>
    </location>
</feature>
<dbReference type="PANTHER" id="PTHR10900">
    <property type="entry name" value="PERIOSTIN-RELATED"/>
    <property type="match status" value="1"/>
</dbReference>
<feature type="signal peptide" evidence="1">
    <location>
        <begin position="1"/>
        <end position="20"/>
    </location>
</feature>
<dbReference type="Pfam" id="PF02469">
    <property type="entry name" value="Fasciclin"/>
    <property type="match status" value="4"/>
</dbReference>
<feature type="domain" description="FAS1" evidence="2">
    <location>
        <begin position="477"/>
        <end position="613"/>
    </location>
</feature>
<dbReference type="InterPro" id="IPR000782">
    <property type="entry name" value="FAS1_domain"/>
</dbReference>
<feature type="domain" description="FAS1" evidence="2">
    <location>
        <begin position="34"/>
        <end position="163"/>
    </location>
</feature>
<reference evidence="3 4" key="1">
    <citation type="submission" date="2022-11" db="EMBL/GenBank/DDBJ databases">
        <title>Deinococcus ZS9-10, Low Temperature and Draught-tolerating, UV-resistant Bacteria from Continental Antarctica.</title>
        <authorList>
            <person name="Cheng L."/>
        </authorList>
    </citation>
    <scope>NUCLEOTIDE SEQUENCE [LARGE SCALE GENOMIC DNA]</scope>
    <source>
        <strain evidence="3 4">ZS9-10</strain>
    </source>
</reference>
<evidence type="ECO:0000313" key="4">
    <source>
        <dbReference type="Proteomes" id="UP001276150"/>
    </source>
</evidence>
<protein>
    <submittedName>
        <fullName evidence="3">Fasciclin domain-containing protein</fullName>
    </submittedName>
</protein>
<feature type="chain" id="PRO_5045725522" evidence="1">
    <location>
        <begin position="21"/>
        <end position="812"/>
    </location>
</feature>
<dbReference type="PROSITE" id="PS50213">
    <property type="entry name" value="FAS1"/>
    <property type="match status" value="4"/>
</dbReference>
<name>A0ABU4DT71_9DEIO</name>
<evidence type="ECO:0000259" key="2">
    <source>
        <dbReference type="PROSITE" id="PS50213"/>
    </source>
</evidence>
<dbReference type="PANTHER" id="PTHR10900:SF77">
    <property type="entry name" value="FI19380P1"/>
    <property type="match status" value="1"/>
</dbReference>
<comment type="caution">
    <text evidence="3">The sequence shown here is derived from an EMBL/GenBank/DDBJ whole genome shotgun (WGS) entry which is preliminary data.</text>
</comment>